<dbReference type="EMBL" id="KE647096">
    <property type="protein sequence ID" value="EQB61748.1"/>
    <property type="molecule type" value="Genomic_DNA"/>
</dbReference>
<dbReference type="AlphaFoldDB" id="T0LBL8"/>
<name>T0LBL8_9MICR</name>
<organism evidence="1 2">
    <name type="scientific">Vairimorpha apis BRL 01</name>
    <dbReference type="NCBI Taxonomy" id="1037528"/>
    <lineage>
        <taxon>Eukaryota</taxon>
        <taxon>Fungi</taxon>
        <taxon>Fungi incertae sedis</taxon>
        <taxon>Microsporidia</taxon>
        <taxon>Nosematidae</taxon>
        <taxon>Vairimorpha</taxon>
    </lineage>
</organism>
<gene>
    <name evidence="1" type="ORF">NAPIS_ORF00671</name>
</gene>
<dbReference type="Proteomes" id="UP000053780">
    <property type="component" value="Unassembled WGS sequence"/>
</dbReference>
<proteinExistence type="predicted"/>
<sequence>MKNTRILVYNIEDFELVSIYEGLCDLVIDVKYTDTYIYVLSKSNYLYKTFFTDLKYKIIQDSIQMFALDMKDNLVLIDLVNSLFYKDEEEIFVKDLRSIEYIDGIVKIFDTHLIISGHRINFSKLKFYKNGFICTQKYIYDIKNKNYFKISNIDFIRKSNNRIFYIKENILYEMKI</sequence>
<accession>T0LBL8</accession>
<dbReference type="VEuPathDB" id="MicrosporidiaDB:NAPIS_ORF00671"/>
<keyword evidence="2" id="KW-1185">Reference proteome</keyword>
<evidence type="ECO:0000313" key="1">
    <source>
        <dbReference type="EMBL" id="EQB61748.1"/>
    </source>
</evidence>
<reference evidence="1 2" key="1">
    <citation type="journal article" date="2013" name="BMC Genomics">
        <title>Genome sequencing and comparative genomics of honey bee microsporidia, Nosema apis reveal novel insights into host-parasite interactions.</title>
        <authorList>
            <person name="Chen Yp."/>
            <person name="Pettis J.S."/>
            <person name="Zhao Y."/>
            <person name="Liu X."/>
            <person name="Tallon L.J."/>
            <person name="Sadzewicz L.D."/>
            <person name="Li R."/>
            <person name="Zheng H."/>
            <person name="Huang S."/>
            <person name="Zhang X."/>
            <person name="Hamilton M.C."/>
            <person name="Pernal S.F."/>
            <person name="Melathopoulos A.P."/>
            <person name="Yan X."/>
            <person name="Evans J.D."/>
        </authorList>
    </citation>
    <scope>NUCLEOTIDE SEQUENCE [LARGE SCALE GENOMIC DNA]</scope>
    <source>
        <strain evidence="1 2">BRL 01</strain>
    </source>
</reference>
<protein>
    <submittedName>
        <fullName evidence="1">Uncharacterized protein</fullName>
    </submittedName>
</protein>
<evidence type="ECO:0000313" key="2">
    <source>
        <dbReference type="Proteomes" id="UP000053780"/>
    </source>
</evidence>
<dbReference type="HOGENOM" id="CLU_1525608_0_0_1"/>